<dbReference type="InterPro" id="IPR011990">
    <property type="entry name" value="TPR-like_helical_dom_sf"/>
</dbReference>
<dbReference type="PANTHER" id="PTHR15081">
    <property type="entry name" value="NUCLEAR AUTOANTIGENIC SPERM PROTEIN NASP -RELATED"/>
    <property type="match status" value="1"/>
</dbReference>
<evidence type="ECO:0000256" key="3">
    <source>
        <dbReference type="SAM" id="MobiDB-lite"/>
    </source>
</evidence>
<dbReference type="RefSeq" id="XP_040746726.1">
    <property type="nucleotide sequence ID" value="XM_040890159.1"/>
</dbReference>
<dbReference type="SUPFAM" id="SSF48452">
    <property type="entry name" value="TPR-like"/>
    <property type="match status" value="1"/>
</dbReference>
<evidence type="ECO:0000313" key="5">
    <source>
        <dbReference type="EMBL" id="ORX73386.1"/>
    </source>
</evidence>
<dbReference type="STRING" id="61395.A0A1Y1WJI6"/>
<keyword evidence="2" id="KW-0802">TPR repeat</keyword>
<dbReference type="AlphaFoldDB" id="A0A1Y1WJI6"/>
<gene>
    <name evidence="5" type="ORF">DL89DRAFT_291073</name>
</gene>
<organism evidence="5 6">
    <name type="scientific">Linderina pennispora</name>
    <dbReference type="NCBI Taxonomy" id="61395"/>
    <lineage>
        <taxon>Eukaryota</taxon>
        <taxon>Fungi</taxon>
        <taxon>Fungi incertae sedis</taxon>
        <taxon>Zoopagomycota</taxon>
        <taxon>Kickxellomycotina</taxon>
        <taxon>Kickxellomycetes</taxon>
        <taxon>Kickxellales</taxon>
        <taxon>Kickxellaceae</taxon>
        <taxon>Linderina</taxon>
    </lineage>
</organism>
<protein>
    <recommendedName>
        <fullName evidence="4">Tetratricopeptide SHNi-TPR domain-containing protein</fullName>
    </recommendedName>
</protein>
<evidence type="ECO:0000256" key="2">
    <source>
        <dbReference type="ARBA" id="ARBA00022803"/>
    </source>
</evidence>
<feature type="region of interest" description="Disordered" evidence="3">
    <location>
        <begin position="304"/>
        <end position="350"/>
    </location>
</feature>
<feature type="domain" description="Tetratricopeptide SHNi-TPR" evidence="4">
    <location>
        <begin position="171"/>
        <end position="206"/>
    </location>
</feature>
<dbReference type="GO" id="GO:0005654">
    <property type="term" value="C:nucleoplasm"/>
    <property type="evidence" value="ECO:0007669"/>
    <property type="project" value="TreeGrafter"/>
</dbReference>
<sequence length="350" mass="38628">MSSDKGKQADTSDPYAAVLPVIADLVESGTRAFALSNWEEAIEHFGELSSLTEQTFGQNSARYADSLVMYGRALLQHAIEQNALLAQKTLAEAATGAKPTEEAEQEAMPSKANIAFEGEPDFRQIEEAEQEEQQEDEDEEDDFGAAWAVLDVARVIQESNASDSKARLKYAETLMLLGDVSMESENFAQACVDFKSALEVKKQLLDSDSRELAELFYKVALAHEYNNETAQALELMADVERILASRLEKAGDKDEREGLEDVLEDVRAKIAEWKLPKKKVDLNALTPGESALAEKAREMFKSALESGQVNDLTSLVKKRKGKEPEDSGAKRKSEDEGEDEDADAKRPKNA</sequence>
<dbReference type="GeneID" id="63806807"/>
<keyword evidence="1" id="KW-0677">Repeat</keyword>
<feature type="compositionally biased region" description="Basic and acidic residues" evidence="3">
    <location>
        <begin position="322"/>
        <end position="334"/>
    </location>
</feature>
<dbReference type="Gene3D" id="1.25.40.10">
    <property type="entry name" value="Tetratricopeptide repeat domain"/>
    <property type="match status" value="1"/>
</dbReference>
<name>A0A1Y1WJI6_9FUNG</name>
<dbReference type="InterPro" id="IPR051730">
    <property type="entry name" value="NASP-like"/>
</dbReference>
<dbReference type="GO" id="GO:0006335">
    <property type="term" value="P:DNA replication-dependent chromatin assembly"/>
    <property type="evidence" value="ECO:0007669"/>
    <property type="project" value="TreeGrafter"/>
</dbReference>
<dbReference type="Pfam" id="PF10516">
    <property type="entry name" value="SHNi-TPR"/>
    <property type="match status" value="1"/>
</dbReference>
<proteinExistence type="predicted"/>
<evidence type="ECO:0000313" key="6">
    <source>
        <dbReference type="Proteomes" id="UP000193922"/>
    </source>
</evidence>
<evidence type="ECO:0000256" key="1">
    <source>
        <dbReference type="ARBA" id="ARBA00022737"/>
    </source>
</evidence>
<comment type="caution">
    <text evidence="5">The sequence shown here is derived from an EMBL/GenBank/DDBJ whole genome shotgun (WGS) entry which is preliminary data.</text>
</comment>
<evidence type="ECO:0000259" key="4">
    <source>
        <dbReference type="Pfam" id="PF10516"/>
    </source>
</evidence>
<dbReference type="PANTHER" id="PTHR15081:SF1">
    <property type="entry name" value="NUCLEAR AUTOANTIGENIC SPERM PROTEIN"/>
    <property type="match status" value="1"/>
</dbReference>
<reference evidence="5 6" key="1">
    <citation type="submission" date="2016-07" db="EMBL/GenBank/DDBJ databases">
        <title>Pervasive Adenine N6-methylation of Active Genes in Fungi.</title>
        <authorList>
            <consortium name="DOE Joint Genome Institute"/>
            <person name="Mondo S.J."/>
            <person name="Dannebaum R.O."/>
            <person name="Kuo R.C."/>
            <person name="Labutti K."/>
            <person name="Haridas S."/>
            <person name="Kuo A."/>
            <person name="Salamov A."/>
            <person name="Ahrendt S.R."/>
            <person name="Lipzen A."/>
            <person name="Sullivan W."/>
            <person name="Andreopoulos W.B."/>
            <person name="Clum A."/>
            <person name="Lindquist E."/>
            <person name="Daum C."/>
            <person name="Ramamoorthy G.K."/>
            <person name="Gryganskyi A."/>
            <person name="Culley D."/>
            <person name="Magnuson J.K."/>
            <person name="James T.Y."/>
            <person name="O'Malley M.A."/>
            <person name="Stajich J.E."/>
            <person name="Spatafora J.W."/>
            <person name="Visel A."/>
            <person name="Grigoriev I.V."/>
        </authorList>
    </citation>
    <scope>NUCLEOTIDE SEQUENCE [LARGE SCALE GENOMIC DNA]</scope>
    <source>
        <strain evidence="5 6">ATCC 12442</strain>
    </source>
</reference>
<dbReference type="Proteomes" id="UP000193922">
    <property type="component" value="Unassembled WGS sequence"/>
</dbReference>
<dbReference type="GO" id="GO:0042393">
    <property type="term" value="F:histone binding"/>
    <property type="evidence" value="ECO:0007669"/>
    <property type="project" value="TreeGrafter"/>
</dbReference>
<dbReference type="GO" id="GO:0034080">
    <property type="term" value="P:CENP-A containing chromatin assembly"/>
    <property type="evidence" value="ECO:0007669"/>
    <property type="project" value="TreeGrafter"/>
</dbReference>
<dbReference type="InterPro" id="IPR019544">
    <property type="entry name" value="Tetratricopeptide_SHNi-TPR_dom"/>
</dbReference>
<keyword evidence="6" id="KW-1185">Reference proteome</keyword>
<dbReference type="EMBL" id="MCFD01000002">
    <property type="protein sequence ID" value="ORX73386.1"/>
    <property type="molecule type" value="Genomic_DNA"/>
</dbReference>
<dbReference type="OrthoDB" id="5587616at2759"/>
<accession>A0A1Y1WJI6</accession>